<keyword evidence="5 7" id="KW-1133">Transmembrane helix</keyword>
<dbReference type="EMBL" id="FUIE01000061">
    <property type="protein sequence ID" value="SJM66259.1"/>
    <property type="molecule type" value="Genomic_DNA"/>
</dbReference>
<evidence type="ECO:0000256" key="1">
    <source>
        <dbReference type="ARBA" id="ARBA00004651"/>
    </source>
</evidence>
<dbReference type="PANTHER" id="PTHR33452">
    <property type="entry name" value="OXIDOREDUCTASE CATD-RELATED"/>
    <property type="match status" value="1"/>
</dbReference>
<evidence type="ECO:0000256" key="4">
    <source>
        <dbReference type="ARBA" id="ARBA00022692"/>
    </source>
</evidence>
<evidence type="ECO:0000256" key="7">
    <source>
        <dbReference type="SAM" id="Phobius"/>
    </source>
</evidence>
<dbReference type="RefSeq" id="WP_087141180.1">
    <property type="nucleotide sequence ID" value="NZ_FUIE01000061.1"/>
</dbReference>
<organism evidence="8 9">
    <name type="scientific">Brevundimonas diminuta 3F5N</name>
    <dbReference type="NCBI Taxonomy" id="1255603"/>
    <lineage>
        <taxon>Bacteria</taxon>
        <taxon>Pseudomonadati</taxon>
        <taxon>Pseudomonadota</taxon>
        <taxon>Alphaproteobacteria</taxon>
        <taxon>Caulobacterales</taxon>
        <taxon>Caulobacteraceae</taxon>
        <taxon>Brevundimonas</taxon>
    </lineage>
</organism>
<dbReference type="PANTHER" id="PTHR33452:SF1">
    <property type="entry name" value="INNER MEMBRANE PROTEIN YPHA-RELATED"/>
    <property type="match status" value="1"/>
</dbReference>
<comment type="similarity">
    <text evidence="2">Belongs to the DoxX family.</text>
</comment>
<feature type="transmembrane region" description="Helical" evidence="7">
    <location>
        <begin position="42"/>
        <end position="66"/>
    </location>
</feature>
<gene>
    <name evidence="8" type="ORF">FM111_11845</name>
</gene>
<evidence type="ECO:0000256" key="5">
    <source>
        <dbReference type="ARBA" id="ARBA00022989"/>
    </source>
</evidence>
<keyword evidence="4 7" id="KW-0812">Transmembrane</keyword>
<evidence type="ECO:0000256" key="6">
    <source>
        <dbReference type="ARBA" id="ARBA00023136"/>
    </source>
</evidence>
<evidence type="ECO:0000313" key="9">
    <source>
        <dbReference type="Proteomes" id="UP000195766"/>
    </source>
</evidence>
<sequence length="126" mass="13622">MTDQYLLIGRILLVLLFLQSGITKAIRFQEGLGEVRSKKIPFAHLALLGTIALQIVGGGLLIAGWFTTPVAALMALFTLATAVIFYDFWNVKGDQRAAALNGFFEHISIIGGFLILMAAGPGRFVL</sequence>
<evidence type="ECO:0000256" key="3">
    <source>
        <dbReference type="ARBA" id="ARBA00022475"/>
    </source>
</evidence>
<accession>A0A1R4GDI5</accession>
<feature type="transmembrane region" description="Helical" evidence="7">
    <location>
        <begin position="6"/>
        <end position="22"/>
    </location>
</feature>
<proteinExistence type="inferred from homology"/>
<evidence type="ECO:0000256" key="2">
    <source>
        <dbReference type="ARBA" id="ARBA00006679"/>
    </source>
</evidence>
<dbReference type="GO" id="GO:0005886">
    <property type="term" value="C:plasma membrane"/>
    <property type="evidence" value="ECO:0007669"/>
    <property type="project" value="UniProtKB-SubCell"/>
</dbReference>
<comment type="subcellular location">
    <subcellularLocation>
        <location evidence="1">Cell membrane</location>
        <topology evidence="1">Multi-pass membrane protein</topology>
    </subcellularLocation>
</comment>
<dbReference type="InterPro" id="IPR032808">
    <property type="entry name" value="DoxX"/>
</dbReference>
<reference evidence="8 9" key="1">
    <citation type="submission" date="2017-02" db="EMBL/GenBank/DDBJ databases">
        <authorList>
            <person name="Peterson S.W."/>
        </authorList>
    </citation>
    <scope>NUCLEOTIDE SEQUENCE [LARGE SCALE GENOMIC DNA]</scope>
    <source>
        <strain evidence="8 9">3F5N</strain>
    </source>
</reference>
<keyword evidence="3" id="KW-1003">Cell membrane</keyword>
<feature type="transmembrane region" description="Helical" evidence="7">
    <location>
        <begin position="103"/>
        <end position="120"/>
    </location>
</feature>
<protein>
    <submittedName>
        <fullName evidence="8">Putative membrane protein</fullName>
    </submittedName>
</protein>
<dbReference type="OrthoDB" id="7064507at2"/>
<feature type="transmembrane region" description="Helical" evidence="7">
    <location>
        <begin position="72"/>
        <end position="91"/>
    </location>
</feature>
<name>A0A1R4GDI5_BREDI</name>
<keyword evidence="6 7" id="KW-0472">Membrane</keyword>
<dbReference type="AlphaFoldDB" id="A0A1R4GDI5"/>
<dbReference type="Proteomes" id="UP000195766">
    <property type="component" value="Unassembled WGS sequence"/>
</dbReference>
<dbReference type="InterPro" id="IPR051907">
    <property type="entry name" value="DoxX-like_oxidoreductase"/>
</dbReference>
<evidence type="ECO:0000313" key="8">
    <source>
        <dbReference type="EMBL" id="SJM66259.1"/>
    </source>
</evidence>
<dbReference type="Pfam" id="PF07681">
    <property type="entry name" value="DoxX"/>
    <property type="match status" value="1"/>
</dbReference>